<evidence type="ECO:0000313" key="1">
    <source>
        <dbReference type="EMBL" id="MDY7229809.1"/>
    </source>
</evidence>
<dbReference type="Proteomes" id="UP001291309">
    <property type="component" value="Unassembled WGS sequence"/>
</dbReference>
<dbReference type="PROSITE" id="PS51257">
    <property type="entry name" value="PROKAR_LIPOPROTEIN"/>
    <property type="match status" value="1"/>
</dbReference>
<gene>
    <name evidence="1" type="ORF">SYV04_25675</name>
</gene>
<protein>
    <recommendedName>
        <fullName evidence="3">Lipoprotein</fullName>
    </recommendedName>
</protein>
<comment type="caution">
    <text evidence="1">The sequence shown here is derived from an EMBL/GenBank/DDBJ whole genome shotgun (WGS) entry which is preliminary data.</text>
</comment>
<dbReference type="RefSeq" id="WP_321548529.1">
    <property type="nucleotide sequence ID" value="NZ_JAXIVS010000009.1"/>
</dbReference>
<dbReference type="EMBL" id="JAXIVS010000009">
    <property type="protein sequence ID" value="MDY7229809.1"/>
    <property type="molecule type" value="Genomic_DNA"/>
</dbReference>
<accession>A0ABU5H9P2</accession>
<evidence type="ECO:0008006" key="3">
    <source>
        <dbReference type="Google" id="ProtNLM"/>
    </source>
</evidence>
<evidence type="ECO:0000313" key="2">
    <source>
        <dbReference type="Proteomes" id="UP001291309"/>
    </source>
</evidence>
<proteinExistence type="predicted"/>
<keyword evidence="2" id="KW-1185">Reference proteome</keyword>
<organism evidence="1 2">
    <name type="scientific">Hyalangium rubrum</name>
    <dbReference type="NCBI Taxonomy" id="3103134"/>
    <lineage>
        <taxon>Bacteria</taxon>
        <taxon>Pseudomonadati</taxon>
        <taxon>Myxococcota</taxon>
        <taxon>Myxococcia</taxon>
        <taxon>Myxococcales</taxon>
        <taxon>Cystobacterineae</taxon>
        <taxon>Archangiaceae</taxon>
        <taxon>Hyalangium</taxon>
    </lineage>
</organism>
<name>A0ABU5H9P2_9BACT</name>
<sequence length="123" mass="12898">MTHGFRGGAVLALGLLGACATGQREVRDEGLARIEESMRPEAHPDVIPEGISLGLDAPPLALPEPEVAQRAWVDSSETAFPAPGSGYWVAPWVFPAPVFGPNPGTVRFHIEARPGGTIPGLLP</sequence>
<reference evidence="1 2" key="1">
    <citation type="submission" date="2023-12" db="EMBL/GenBank/DDBJ databases">
        <title>the genome sequence of Hyalangium sp. s54d21.</title>
        <authorList>
            <person name="Zhang X."/>
        </authorList>
    </citation>
    <scope>NUCLEOTIDE SEQUENCE [LARGE SCALE GENOMIC DNA]</scope>
    <source>
        <strain evidence="2">s54d21</strain>
    </source>
</reference>